<keyword evidence="2 3" id="KW-0808">Transferase</keyword>
<dbReference type="GO" id="GO:0009244">
    <property type="term" value="P:lipopolysaccharide core region biosynthetic process"/>
    <property type="evidence" value="ECO:0007669"/>
    <property type="project" value="TreeGrafter"/>
</dbReference>
<dbReference type="InterPro" id="IPR051199">
    <property type="entry name" value="LPS_LOS_Heptosyltrfase"/>
</dbReference>
<protein>
    <submittedName>
        <fullName evidence="3">ADP-heptose:LPS heptosyltransferase</fullName>
    </submittedName>
</protein>
<dbReference type="InterPro" id="IPR002201">
    <property type="entry name" value="Glyco_trans_9"/>
</dbReference>
<sequence length="123" mass="13331">MGAPWESPLFEELHDLGIETIDGTDSTLEQMVQQIASCDVVIAGDTGPLQIARALSIPVVALFGPSHESRHEFEDIDVVLTENLSCRPCSPHGHHTCPLKHHACMQDLDGKRVLGAVLKVVNS</sequence>
<evidence type="ECO:0000256" key="2">
    <source>
        <dbReference type="ARBA" id="ARBA00022679"/>
    </source>
</evidence>
<dbReference type="Gene3D" id="3.40.50.2000">
    <property type="entry name" value="Glycogen Phosphorylase B"/>
    <property type="match status" value="1"/>
</dbReference>
<accession>E7C225</accession>
<dbReference type="GO" id="GO:0005829">
    <property type="term" value="C:cytosol"/>
    <property type="evidence" value="ECO:0007669"/>
    <property type="project" value="TreeGrafter"/>
</dbReference>
<dbReference type="SUPFAM" id="SSF53756">
    <property type="entry name" value="UDP-Glycosyltransferase/glycogen phosphorylase"/>
    <property type="match status" value="1"/>
</dbReference>
<organism evidence="3">
    <name type="scientific">uncultured myxobacterium HF0070_11L13</name>
    <dbReference type="NCBI Taxonomy" id="723554"/>
    <lineage>
        <taxon>Bacteria</taxon>
        <taxon>Pseudomonadati</taxon>
        <taxon>Myxococcota</taxon>
        <taxon>Myxococcia</taxon>
        <taxon>Myxococcales</taxon>
        <taxon>environmental samples</taxon>
    </lineage>
</organism>
<dbReference type="Pfam" id="PF01075">
    <property type="entry name" value="Glyco_transf_9"/>
    <property type="match status" value="1"/>
</dbReference>
<dbReference type="PANTHER" id="PTHR30160:SF7">
    <property type="entry name" value="ADP-HEPTOSE--LPS HEPTOSYLTRANSFERASE 2"/>
    <property type="match status" value="1"/>
</dbReference>
<proteinExistence type="predicted"/>
<name>E7C225_9BACT</name>
<evidence type="ECO:0000313" key="3">
    <source>
        <dbReference type="EMBL" id="ADI21499.1"/>
    </source>
</evidence>
<dbReference type="EMBL" id="GU567956">
    <property type="protein sequence ID" value="ADI21499.1"/>
    <property type="molecule type" value="Genomic_DNA"/>
</dbReference>
<keyword evidence="1" id="KW-0328">Glycosyltransferase</keyword>
<dbReference type="PANTHER" id="PTHR30160">
    <property type="entry name" value="TETRAACYLDISACCHARIDE 4'-KINASE-RELATED"/>
    <property type="match status" value="1"/>
</dbReference>
<dbReference type="AlphaFoldDB" id="E7C225"/>
<evidence type="ECO:0000256" key="1">
    <source>
        <dbReference type="ARBA" id="ARBA00022676"/>
    </source>
</evidence>
<dbReference type="GO" id="GO:0008713">
    <property type="term" value="F:ADP-heptose-lipopolysaccharide heptosyltransferase activity"/>
    <property type="evidence" value="ECO:0007669"/>
    <property type="project" value="TreeGrafter"/>
</dbReference>
<reference evidence="3" key="1">
    <citation type="submission" date="2010-01" db="EMBL/GenBank/DDBJ databases">
        <title>Genome fragments of uncultured bacteria from the North Pacific subtropical Gyre.</title>
        <authorList>
            <person name="Pham V.D."/>
            <person name="Delong E.F."/>
        </authorList>
    </citation>
    <scope>NUCLEOTIDE SEQUENCE</scope>
</reference>